<evidence type="ECO:0000313" key="1">
    <source>
        <dbReference type="EMBL" id="CAB4177511.1"/>
    </source>
</evidence>
<evidence type="ECO:0000313" key="2">
    <source>
        <dbReference type="EMBL" id="CAB4199854.1"/>
    </source>
</evidence>
<dbReference type="EMBL" id="LR797467">
    <property type="protein sequence ID" value="CAB4218358.1"/>
    <property type="molecule type" value="Genomic_DNA"/>
</dbReference>
<sequence>MVGGKRTGMYGGKDDVTSERLVIQCKVGGTFPERIYDWISSIRPMAGRTAAVVIGDSPGPGTKRRIIIAMELQDFLDYVGEETNGS</sequence>
<reference evidence="3" key="1">
    <citation type="submission" date="2020-05" db="EMBL/GenBank/DDBJ databases">
        <authorList>
            <person name="Chiriac C."/>
            <person name="Salcher M."/>
            <person name="Ghai R."/>
            <person name="Kavagutti S V."/>
        </authorList>
    </citation>
    <scope>NUCLEOTIDE SEQUENCE</scope>
</reference>
<organism evidence="3">
    <name type="scientific">uncultured Caudovirales phage</name>
    <dbReference type="NCBI Taxonomy" id="2100421"/>
    <lineage>
        <taxon>Viruses</taxon>
        <taxon>Duplodnaviria</taxon>
        <taxon>Heunggongvirae</taxon>
        <taxon>Uroviricota</taxon>
        <taxon>Caudoviricetes</taxon>
        <taxon>Peduoviridae</taxon>
        <taxon>Maltschvirus</taxon>
        <taxon>Maltschvirus maltsch</taxon>
    </lineage>
</organism>
<dbReference type="EMBL" id="LR796956">
    <property type="protein sequence ID" value="CAB4177511.1"/>
    <property type="molecule type" value="Genomic_DNA"/>
</dbReference>
<gene>
    <name evidence="1" type="ORF">UFOVP1005_15</name>
    <name evidence="2" type="ORF">UFOVP1344_15</name>
    <name evidence="3" type="ORF">UFOVP1602_25</name>
</gene>
<accession>A0A6J5SS77</accession>
<dbReference type="EMBL" id="LR797299">
    <property type="protein sequence ID" value="CAB4199854.1"/>
    <property type="molecule type" value="Genomic_DNA"/>
</dbReference>
<evidence type="ECO:0000313" key="3">
    <source>
        <dbReference type="EMBL" id="CAB4218358.1"/>
    </source>
</evidence>
<name>A0A6J5SS77_9CAUD</name>
<proteinExistence type="predicted"/>
<protein>
    <submittedName>
        <fullName evidence="3">Uncharacterized protein</fullName>
    </submittedName>
</protein>